<dbReference type="GO" id="GO:0000455">
    <property type="term" value="P:enzyme-directed rRNA pseudouridine synthesis"/>
    <property type="evidence" value="ECO:0007669"/>
    <property type="project" value="TreeGrafter"/>
</dbReference>
<dbReference type="InterPro" id="IPR006225">
    <property type="entry name" value="PsdUridine_synth_RluC/D"/>
</dbReference>
<dbReference type="EC" id="5.4.99.-" evidence="6"/>
<sequence length="293" mass="33762">MRLDQFISSNLPSISRSYIQKLIDEKRVLVNGKYEKKSFLLKSFDNIEIYIPEPKSIEISPENIPLNILFEDKDILIVNKEKGMVVHPAPGNYSHTLVNAILYHCKGNLSEINGYIRPGIVHRIDKDTSGILVIAKNNDAHQFLSEQFKEHSIQREYQLITFGNIKTTHLSIEQPIGRNPKNRLQMAVVPNGKPAITHLTVIENFKDKTYLKARLETGRTHQIRVHCTYIGHPLLGDSLYTNRKCEYQLQGQTLHAGYLGFVHPTSKKFIEFYSPLPEYFSHILRNETLKLQK</sequence>
<feature type="domain" description="RNA-binding S4" evidence="7">
    <location>
        <begin position="1"/>
        <end position="65"/>
    </location>
</feature>
<dbReference type="CDD" id="cd00165">
    <property type="entry name" value="S4"/>
    <property type="match status" value="1"/>
</dbReference>
<dbReference type="EMBL" id="CP002390">
    <property type="protein sequence ID" value="EFE28479.1"/>
    <property type="molecule type" value="Genomic_DNA"/>
</dbReference>
<feature type="active site" evidence="4">
    <location>
        <position position="125"/>
    </location>
</feature>
<evidence type="ECO:0000313" key="8">
    <source>
        <dbReference type="EMBL" id="EFE28479.1"/>
    </source>
</evidence>
<dbReference type="PROSITE" id="PS01129">
    <property type="entry name" value="PSI_RLU"/>
    <property type="match status" value="1"/>
</dbReference>
<evidence type="ECO:0000256" key="5">
    <source>
        <dbReference type="PROSITE-ProRule" id="PRU00182"/>
    </source>
</evidence>
<keyword evidence="9" id="KW-1185">Reference proteome</keyword>
<dbReference type="SUPFAM" id="SSF55120">
    <property type="entry name" value="Pseudouridine synthase"/>
    <property type="match status" value="1"/>
</dbReference>
<dbReference type="Gene3D" id="3.10.290.10">
    <property type="entry name" value="RNA-binding S4 domain"/>
    <property type="match status" value="1"/>
</dbReference>
<dbReference type="InterPro" id="IPR006224">
    <property type="entry name" value="PsdUridine_synth_RluA-like_CS"/>
</dbReference>
<evidence type="ECO:0000256" key="4">
    <source>
        <dbReference type="PIRSR" id="PIRSR606225-1"/>
    </source>
</evidence>
<keyword evidence="5" id="KW-0694">RNA-binding</keyword>
<dbReference type="RefSeq" id="WP_014261914.1">
    <property type="nucleotide sequence ID" value="NC_016630.1"/>
</dbReference>
<keyword evidence="3 6" id="KW-0413">Isomerase</keyword>
<protein>
    <recommendedName>
        <fullName evidence="6">Pseudouridine synthase</fullName>
        <ecNumber evidence="6">5.4.99.-</ecNumber>
    </recommendedName>
</protein>
<dbReference type="Proteomes" id="UP000007468">
    <property type="component" value="Chromosome"/>
</dbReference>
<dbReference type="KEGG" id="faa:HMPREF0389_00394"/>
<dbReference type="InterPro" id="IPR002942">
    <property type="entry name" value="S4_RNA-bd"/>
</dbReference>
<dbReference type="GO" id="GO:0120159">
    <property type="term" value="F:rRNA pseudouridine synthase activity"/>
    <property type="evidence" value="ECO:0007669"/>
    <property type="project" value="UniProtKB-ARBA"/>
</dbReference>
<dbReference type="SMART" id="SM00363">
    <property type="entry name" value="S4"/>
    <property type="match status" value="1"/>
</dbReference>
<dbReference type="Pfam" id="PF00849">
    <property type="entry name" value="PseudoU_synth_2"/>
    <property type="match status" value="1"/>
</dbReference>
<dbReference type="eggNOG" id="COG0564">
    <property type="taxonomic scope" value="Bacteria"/>
</dbReference>
<dbReference type="SUPFAM" id="SSF55174">
    <property type="entry name" value="Alpha-L RNA-binding motif"/>
    <property type="match status" value="1"/>
</dbReference>
<dbReference type="InterPro" id="IPR036986">
    <property type="entry name" value="S4_RNA-bd_sf"/>
</dbReference>
<dbReference type="PATRIC" id="fig|546269.5.peg.259"/>
<dbReference type="STRING" id="546269.HMPREF0389_00394"/>
<evidence type="ECO:0000256" key="2">
    <source>
        <dbReference type="ARBA" id="ARBA00010876"/>
    </source>
</evidence>
<evidence type="ECO:0000313" key="9">
    <source>
        <dbReference type="Proteomes" id="UP000007468"/>
    </source>
</evidence>
<evidence type="ECO:0000256" key="1">
    <source>
        <dbReference type="ARBA" id="ARBA00000073"/>
    </source>
</evidence>
<evidence type="ECO:0000259" key="7">
    <source>
        <dbReference type="SMART" id="SM00363"/>
    </source>
</evidence>
<dbReference type="PROSITE" id="PS50889">
    <property type="entry name" value="S4"/>
    <property type="match status" value="1"/>
</dbReference>
<evidence type="ECO:0000256" key="6">
    <source>
        <dbReference type="RuleBase" id="RU362028"/>
    </source>
</evidence>
<dbReference type="Gene3D" id="3.30.2350.10">
    <property type="entry name" value="Pseudouridine synthase"/>
    <property type="match status" value="1"/>
</dbReference>
<proteinExistence type="inferred from homology"/>
<dbReference type="Pfam" id="PF01479">
    <property type="entry name" value="S4"/>
    <property type="match status" value="1"/>
</dbReference>
<comment type="similarity">
    <text evidence="2 6">Belongs to the pseudouridine synthase RluA family.</text>
</comment>
<dbReference type="InterPro" id="IPR020103">
    <property type="entry name" value="PsdUridine_synth_cat_dom_sf"/>
</dbReference>
<evidence type="ECO:0000256" key="3">
    <source>
        <dbReference type="ARBA" id="ARBA00023235"/>
    </source>
</evidence>
<accession>D6GS38</accession>
<name>D6GS38_FILAD</name>
<comment type="catalytic activity">
    <reaction evidence="1 6">
        <text>a uridine in RNA = a pseudouridine in RNA</text>
        <dbReference type="Rhea" id="RHEA:48348"/>
        <dbReference type="Rhea" id="RHEA-COMP:12068"/>
        <dbReference type="Rhea" id="RHEA-COMP:12069"/>
        <dbReference type="ChEBI" id="CHEBI:65314"/>
        <dbReference type="ChEBI" id="CHEBI:65315"/>
    </reaction>
</comment>
<dbReference type="InterPro" id="IPR006145">
    <property type="entry name" value="PsdUridine_synth_RsuA/RluA"/>
</dbReference>
<dbReference type="PANTHER" id="PTHR21600:SF44">
    <property type="entry name" value="RIBOSOMAL LARGE SUBUNIT PSEUDOURIDINE SYNTHASE D"/>
    <property type="match status" value="1"/>
</dbReference>
<dbReference type="PANTHER" id="PTHR21600">
    <property type="entry name" value="MITOCHONDRIAL RNA PSEUDOURIDINE SYNTHASE"/>
    <property type="match status" value="1"/>
</dbReference>
<dbReference type="OrthoDB" id="9807829at2"/>
<gene>
    <name evidence="8" type="ordered locus">HMPREF0389_00394</name>
</gene>
<reference evidence="9" key="1">
    <citation type="submission" date="2010-12" db="EMBL/GenBank/DDBJ databases">
        <title>The genome sequence of Filifactor alocis strain ATCC 35896.</title>
        <authorList>
            <consortium name="The Broad Institute Genome Sequencing Platform"/>
            <person name="Ward D."/>
            <person name="Earl A."/>
            <person name="Feldgarden M."/>
            <person name="Young S.K."/>
            <person name="Gargeya S."/>
            <person name="Zeng Q."/>
            <person name="Alvarado L."/>
            <person name="Berlin A."/>
            <person name="Bochicchio J."/>
            <person name="Chapman S.B."/>
            <person name="Chen Z."/>
            <person name="Freedman E."/>
            <person name="Gellesch M."/>
            <person name="Goldberg J."/>
            <person name="Griggs A."/>
            <person name="Gujja S."/>
            <person name="Heilman E."/>
            <person name="Heiman D."/>
            <person name="Howarth C."/>
            <person name="Mehta T."/>
            <person name="Neiman D."/>
            <person name="Pearson M."/>
            <person name="Roberts A."/>
            <person name="Saif S."/>
            <person name="Shea T."/>
            <person name="Shenoy N."/>
            <person name="Sisk P."/>
            <person name="Stolte C."/>
            <person name="Sykes S."/>
            <person name="White J."/>
            <person name="Yandava C."/>
            <person name="Izard J."/>
            <person name="Blanton J.M."/>
            <person name="Baranova O.V."/>
            <person name="Tanner A.C."/>
            <person name="Dewhirst F.E."/>
            <person name="Haas B."/>
            <person name="Nusbaum C."/>
            <person name="Birren B."/>
        </authorList>
    </citation>
    <scope>NUCLEOTIDE SEQUENCE [LARGE SCALE GENOMIC DNA]</scope>
    <source>
        <strain evidence="9">ATCC 35896 / D40 B5</strain>
    </source>
</reference>
<organism evidence="8 9">
    <name type="scientific">Filifactor alocis (strain ATCC 35896 / CCUG 47790 / D40 B5)</name>
    <name type="common">Fusobacterium alocis</name>
    <dbReference type="NCBI Taxonomy" id="546269"/>
    <lineage>
        <taxon>Bacteria</taxon>
        <taxon>Bacillati</taxon>
        <taxon>Bacillota</taxon>
        <taxon>Clostridia</taxon>
        <taxon>Peptostreptococcales</taxon>
        <taxon>Filifactoraceae</taxon>
        <taxon>Filifactor</taxon>
    </lineage>
</organism>
<dbReference type="AlphaFoldDB" id="D6GS38"/>
<dbReference type="CDD" id="cd02869">
    <property type="entry name" value="PseudoU_synth_RluA_like"/>
    <property type="match status" value="1"/>
</dbReference>
<dbReference type="GO" id="GO:0003723">
    <property type="term" value="F:RNA binding"/>
    <property type="evidence" value="ECO:0007669"/>
    <property type="project" value="UniProtKB-KW"/>
</dbReference>
<dbReference type="InterPro" id="IPR050188">
    <property type="entry name" value="RluA_PseudoU_synthase"/>
</dbReference>
<dbReference type="NCBIfam" id="TIGR00005">
    <property type="entry name" value="rluA_subfam"/>
    <property type="match status" value="1"/>
</dbReference>
<comment type="function">
    <text evidence="6">Responsible for synthesis of pseudouridine from uracil.</text>
</comment>